<dbReference type="PANTHER" id="PTHR42895">
    <property type="entry name" value="IRON-SULFUR CLUSTER-BINDING PROTEIN-RELATED"/>
    <property type="match status" value="1"/>
</dbReference>
<organism evidence="3">
    <name type="scientific">hydrothermal vent metagenome</name>
    <dbReference type="NCBI Taxonomy" id="652676"/>
    <lineage>
        <taxon>unclassified sequences</taxon>
        <taxon>metagenomes</taxon>
        <taxon>ecological metagenomes</taxon>
    </lineage>
</organism>
<name>A0A3B0VF13_9ZZZZ</name>
<reference evidence="3" key="1">
    <citation type="submission" date="2018-06" db="EMBL/GenBank/DDBJ databases">
        <authorList>
            <person name="Zhirakovskaya E."/>
        </authorList>
    </citation>
    <scope>NUCLEOTIDE SEQUENCE</scope>
</reference>
<dbReference type="InterPro" id="IPR042259">
    <property type="entry name" value="Raco-like_middle_sf"/>
</dbReference>
<dbReference type="Pfam" id="PF14574">
    <property type="entry name" value="RACo_C_ter"/>
    <property type="match status" value="1"/>
</dbReference>
<proteinExistence type="predicted"/>
<dbReference type="InterPro" id="IPR041414">
    <property type="entry name" value="Raco-like_middle"/>
</dbReference>
<feature type="domain" description="RACo C-terminal" evidence="1">
    <location>
        <begin position="267"/>
        <end position="534"/>
    </location>
</feature>
<sequence>MNKSPLVQCLVISAPAPSLEDNTADLDRLKRAAAAVLQEGGEQRPLSVPCARVGPVAAAFRAAGFRGAVVVNMLPAGIEIVDFLPAMAPVLPAMALDLGTTHLEARLLDLPSGATLAAGHSENRQIQYGADVLSRIHFATRSRDRIERDGENEGLLLLQKAVIASINDLAGELAARAGIKPAEIRALSVSGNTTMVHLFLGLNPYHICREPYIPLVNAPDPCHAVELGLDIFPQALVWILPGIGSYFGGDLISGILVSGLDQAESTGMLIDVGTNAEVVLGNRDWLIACAGAAGPALEGGVARMGMRAAAGAIEHVAIDTATWSLDYQTIDNAPAAGICGSGMIDLVAALYLARIIDIRGKFRVSPVPESAAHEYFLQQHLLREEGMTSFVVAPAAESADGRPVILSQIDLDAVMRSKAAMYAILSTLTSQVGVEFEELERIYVAGAFGKHIDPRQAIILGMLPDLPLSTYVPVGNSSLRGAERILLSEECRRRSMEIGRKITYIELNVNQEFMIRFSGSRFIPHTDPNLFPSVPVFKEDSGAGSA</sequence>
<dbReference type="PANTHER" id="PTHR42895:SF1">
    <property type="entry name" value="IRON-SULFUR CLUSTER PROTEIN"/>
    <property type="match status" value="1"/>
</dbReference>
<dbReference type="Gene3D" id="3.30.420.480">
    <property type="entry name" value="Domain of unknown function (DUF4445)"/>
    <property type="match status" value="1"/>
</dbReference>
<dbReference type="InterPro" id="IPR052911">
    <property type="entry name" value="Corrinoid_activation_enz"/>
</dbReference>
<dbReference type="Pfam" id="PF17651">
    <property type="entry name" value="Raco_middle"/>
    <property type="match status" value="1"/>
</dbReference>
<evidence type="ECO:0008006" key="4">
    <source>
        <dbReference type="Google" id="ProtNLM"/>
    </source>
</evidence>
<accession>A0A3B0VF13</accession>
<dbReference type="InterPro" id="IPR027980">
    <property type="entry name" value="RACo_C"/>
</dbReference>
<evidence type="ECO:0000313" key="3">
    <source>
        <dbReference type="EMBL" id="VAW39240.1"/>
    </source>
</evidence>
<dbReference type="Gene3D" id="3.10.20.880">
    <property type="match status" value="1"/>
</dbReference>
<dbReference type="AlphaFoldDB" id="A0A3B0VF13"/>
<evidence type="ECO:0000259" key="1">
    <source>
        <dbReference type="Pfam" id="PF14574"/>
    </source>
</evidence>
<protein>
    <recommendedName>
        <fullName evidence="4">Methyltransferase corrinoid activation protein</fullName>
    </recommendedName>
</protein>
<evidence type="ECO:0000259" key="2">
    <source>
        <dbReference type="Pfam" id="PF17651"/>
    </source>
</evidence>
<feature type="domain" description="RACo-like middle region" evidence="2">
    <location>
        <begin position="93"/>
        <end position="262"/>
    </location>
</feature>
<dbReference type="EMBL" id="UOEY01000069">
    <property type="protein sequence ID" value="VAW39240.1"/>
    <property type="molecule type" value="Genomic_DNA"/>
</dbReference>
<gene>
    <name evidence="3" type="ORF">MNBD_DELTA04-1127</name>
</gene>